<accession>A0ACA9LGL2</accession>
<organism evidence="1 2">
    <name type="scientific">Cetraspora pellucida</name>
    <dbReference type="NCBI Taxonomy" id="1433469"/>
    <lineage>
        <taxon>Eukaryota</taxon>
        <taxon>Fungi</taxon>
        <taxon>Fungi incertae sedis</taxon>
        <taxon>Mucoromycota</taxon>
        <taxon>Glomeromycotina</taxon>
        <taxon>Glomeromycetes</taxon>
        <taxon>Diversisporales</taxon>
        <taxon>Gigasporaceae</taxon>
        <taxon>Cetraspora</taxon>
    </lineage>
</organism>
<evidence type="ECO:0000313" key="1">
    <source>
        <dbReference type="EMBL" id="CAG8528419.1"/>
    </source>
</evidence>
<dbReference type="EMBL" id="CAJVPW010003715">
    <property type="protein sequence ID" value="CAG8528419.1"/>
    <property type="molecule type" value="Genomic_DNA"/>
</dbReference>
<comment type="caution">
    <text evidence="1">The sequence shown here is derived from an EMBL/GenBank/DDBJ whole genome shotgun (WGS) entry which is preliminary data.</text>
</comment>
<evidence type="ECO:0000313" key="2">
    <source>
        <dbReference type="Proteomes" id="UP000789366"/>
    </source>
</evidence>
<dbReference type="Proteomes" id="UP000789366">
    <property type="component" value="Unassembled WGS sequence"/>
</dbReference>
<sequence>VSLKYPSTDFEGYAVIYNFIDNENYSEEQSSDIQIQKLMKDKARVVFRESSNVNCQFFDKYNNEKIQVIKDQQKCRGFKVCPFAYNHIINYKHTSVDFDSNIFQTIKNADESRTFPHIDDNRNSVKANLIHLPCDITFYQLTPVNLIKCPYVALVSISKHTYLPPPPSHIPEAIINRINKMINNASEYLDHITLQKIISIGETTNIAESAYANINHDEKELSLMNAIKK</sequence>
<reference evidence="1" key="1">
    <citation type="submission" date="2021-06" db="EMBL/GenBank/DDBJ databases">
        <authorList>
            <person name="Kallberg Y."/>
            <person name="Tangrot J."/>
            <person name="Rosling A."/>
        </authorList>
    </citation>
    <scope>NUCLEOTIDE SEQUENCE</scope>
    <source>
        <strain evidence="1">28 12/20/2015</strain>
    </source>
</reference>
<gene>
    <name evidence="1" type="ORF">SPELUC_LOCUS4255</name>
</gene>
<protein>
    <submittedName>
        <fullName evidence="1">14629_t:CDS:1</fullName>
    </submittedName>
</protein>
<feature type="non-terminal residue" evidence="1">
    <location>
        <position position="1"/>
    </location>
</feature>
<keyword evidence="2" id="KW-1185">Reference proteome</keyword>
<proteinExistence type="predicted"/>
<name>A0ACA9LGL2_9GLOM</name>